<dbReference type="Proteomes" id="UP000233766">
    <property type="component" value="Unassembled WGS sequence"/>
</dbReference>
<reference evidence="1 2" key="1">
    <citation type="submission" date="2017-12" db="EMBL/GenBank/DDBJ databases">
        <title>Sequencing the genomes of 1000 Actinobacteria strains.</title>
        <authorList>
            <person name="Klenk H.-P."/>
        </authorList>
    </citation>
    <scope>NUCLEOTIDE SEQUENCE [LARGE SCALE GENOMIC DNA]</scope>
    <source>
        <strain evidence="1 2">DSM 44489</strain>
    </source>
</reference>
<dbReference type="OrthoDB" id="9135079at2"/>
<gene>
    <name evidence="1" type="ORF">ATK86_7116</name>
</gene>
<comment type="caution">
    <text evidence="1">The sequence shown here is derived from an EMBL/GenBank/DDBJ whole genome shotgun (WGS) entry which is preliminary data.</text>
</comment>
<name>A0A2N3V507_9NOCA</name>
<dbReference type="RefSeq" id="WP_101468889.1">
    <property type="nucleotide sequence ID" value="NZ_PJMW01000003.1"/>
</dbReference>
<dbReference type="EMBL" id="PJMW01000003">
    <property type="protein sequence ID" value="PKV76715.1"/>
    <property type="molecule type" value="Genomic_DNA"/>
</dbReference>
<evidence type="ECO:0000313" key="2">
    <source>
        <dbReference type="Proteomes" id="UP000233766"/>
    </source>
</evidence>
<keyword evidence="2" id="KW-1185">Reference proteome</keyword>
<evidence type="ECO:0000313" key="1">
    <source>
        <dbReference type="EMBL" id="PKV76715.1"/>
    </source>
</evidence>
<protein>
    <submittedName>
        <fullName evidence="1">Uncharacterized protein</fullName>
    </submittedName>
</protein>
<dbReference type="AlphaFoldDB" id="A0A2N3V507"/>
<proteinExistence type="predicted"/>
<sequence length="390" mass="44127">MSYASSWLLTGTWHARYRAPGENLPSDTMFHVQPMTTRPGYATAMVDMAEPTGPSSSYRHTGSQLLERADTTGVEGAARQESMPLAVLAADLRQRCWVVYLPSRLNDEAALFHRVAEIAHAFSFAENSRATTTEPSAAVLAEVVDRLPEFSATVGSHECWYFTIDAGVEYEHKFTLDPDTDIYALTRDIAAEIERGEPDYLRLEFANAFEMWQFHNYMFEVTGPTSADCGYASFIPRRAGGHVIKRKRFTQDGFARYETKTTVPEGLTDIAQMQSYLHDRLGLEVGYIGDFTRTRFDSNVESVNTGHIYSIMADRCVFPEHPGAVLQQLEIEYLRSRGTERECRSEMIDELNSLRGWTTQRLANQAIPAKMSYLSKYTFLRRLAQQRTVG</sequence>
<accession>A0A2N3V507</accession>
<organism evidence="1 2">
    <name type="scientific">Nocardia fluminea</name>
    <dbReference type="NCBI Taxonomy" id="134984"/>
    <lineage>
        <taxon>Bacteria</taxon>
        <taxon>Bacillati</taxon>
        <taxon>Actinomycetota</taxon>
        <taxon>Actinomycetes</taxon>
        <taxon>Mycobacteriales</taxon>
        <taxon>Nocardiaceae</taxon>
        <taxon>Nocardia</taxon>
    </lineage>
</organism>